<sequence>MGYLEYNPASFRQGKGPNPSTAKNKRCITIAAGFLTILLLFTQPSQRRWPGIIRTDVSPSGATRMQSSDVFDWETITPSRELRYVPCDGRYQCARLLLPMVWDAPEETRWSSTVAIALIKLPADISDIADPRYRGDLFVNPGGPGASGVAFVKGRGEYLSNIINDESAVFDIVGFDPRGILRSTPRFSCFKAGNLQGRDIFAQNEGRGPWSDRTLPLVWAKSAAFGQMCDPGNATTGEALIKHYMSTASVAADMVGLVEASGALRGARLEQLMTARERSGHTAALEADRIKELEYRPGEEKLQYWGFSYGTTLGGYFASMFPGRIKRMVLDGTGFLPDWASGRFMAFLTNTDRSLNTLFTACFTAGKEKCALFNPDGPRAIESTVMSILAELKTDPIPIWSDDMVYPDVLTYEAVIAAMFTATYTPYRDFPGLARALHALKDRQSLNMSAIGTFLPSQVVRCSDEGCVSKDCALEDANWYHEANVAVSCSDTDTHLHNRSYAEFAQWSRDLHEQSPLFGHYFASDSTMACRGWPVRSGYRFDGPFGAGDTSHPILFVGNALDPISPVENMWAATKLFGGSGALLTDAGGHCSPSVPSRCTGGHIGRYMRSGELPEAGTVCKPDYAVFEEPAMGAAVDGNDWHGPATFSVGIRQRL</sequence>
<evidence type="ECO:0000313" key="6">
    <source>
        <dbReference type="EMBL" id="OAA79572.1"/>
    </source>
</evidence>
<evidence type="ECO:0000256" key="1">
    <source>
        <dbReference type="ARBA" id="ARBA00010088"/>
    </source>
</evidence>
<comment type="similarity">
    <text evidence="1">Belongs to the peptidase S33 family.</text>
</comment>
<comment type="caution">
    <text evidence="6">The sequence shown here is derived from an EMBL/GenBank/DDBJ whole genome shotgun (WGS) entry which is preliminary data.</text>
</comment>
<evidence type="ECO:0000256" key="3">
    <source>
        <dbReference type="SAM" id="MobiDB-lite"/>
    </source>
</evidence>
<evidence type="ECO:0000259" key="4">
    <source>
        <dbReference type="Pfam" id="PF00561"/>
    </source>
</evidence>
<dbReference type="InterPro" id="IPR051601">
    <property type="entry name" value="Serine_prot/Carboxylest_S33"/>
</dbReference>
<evidence type="ECO:0000256" key="2">
    <source>
        <dbReference type="ARBA" id="ARBA00022801"/>
    </source>
</evidence>
<proteinExistence type="inferred from homology"/>
<keyword evidence="6" id="KW-0645">Protease</keyword>
<feature type="domain" description="AB hydrolase-1" evidence="4">
    <location>
        <begin position="139"/>
        <end position="342"/>
    </location>
</feature>
<dbReference type="SUPFAM" id="SSF53474">
    <property type="entry name" value="alpha/beta-Hydrolases"/>
    <property type="match status" value="1"/>
</dbReference>
<accession>A0A162K957</accession>
<gene>
    <name evidence="6" type="ORF">LEL_03058</name>
</gene>
<dbReference type="Gene3D" id="3.40.50.1820">
    <property type="entry name" value="alpha/beta hydrolase"/>
    <property type="match status" value="1"/>
</dbReference>
<dbReference type="AlphaFoldDB" id="A0A162K957"/>
<feature type="region of interest" description="Disordered" evidence="3">
    <location>
        <begin position="1"/>
        <end position="22"/>
    </location>
</feature>
<dbReference type="PANTHER" id="PTHR43248">
    <property type="entry name" value="2-SUCCINYL-6-HYDROXY-2,4-CYCLOHEXADIENE-1-CARBOXYLATE SYNTHASE"/>
    <property type="match status" value="1"/>
</dbReference>
<evidence type="ECO:0000313" key="7">
    <source>
        <dbReference type="Proteomes" id="UP000076881"/>
    </source>
</evidence>
<keyword evidence="7" id="KW-1185">Reference proteome</keyword>
<dbReference type="Pfam" id="PF00561">
    <property type="entry name" value="Abhydrolase_1"/>
    <property type="match status" value="1"/>
</dbReference>
<dbReference type="GO" id="GO:0004177">
    <property type="term" value="F:aminopeptidase activity"/>
    <property type="evidence" value="ECO:0007669"/>
    <property type="project" value="UniProtKB-KW"/>
</dbReference>
<evidence type="ECO:0000259" key="5">
    <source>
        <dbReference type="Pfam" id="PF08386"/>
    </source>
</evidence>
<organism evidence="6 7">
    <name type="scientific">Akanthomyces lecanii RCEF 1005</name>
    <dbReference type="NCBI Taxonomy" id="1081108"/>
    <lineage>
        <taxon>Eukaryota</taxon>
        <taxon>Fungi</taxon>
        <taxon>Dikarya</taxon>
        <taxon>Ascomycota</taxon>
        <taxon>Pezizomycotina</taxon>
        <taxon>Sordariomycetes</taxon>
        <taxon>Hypocreomycetidae</taxon>
        <taxon>Hypocreales</taxon>
        <taxon>Cordycipitaceae</taxon>
        <taxon>Akanthomyces</taxon>
        <taxon>Cordyceps confragosa</taxon>
    </lineage>
</organism>
<protein>
    <submittedName>
        <fullName evidence="6">Peptidase S33 tripeptidyl aminopeptidase-lik</fullName>
    </submittedName>
</protein>
<reference evidence="6 7" key="1">
    <citation type="journal article" date="2016" name="Genome Biol. Evol.">
        <title>Divergent and convergent evolution of fungal pathogenicity.</title>
        <authorList>
            <person name="Shang Y."/>
            <person name="Xiao G."/>
            <person name="Zheng P."/>
            <person name="Cen K."/>
            <person name="Zhan S."/>
            <person name="Wang C."/>
        </authorList>
    </citation>
    <scope>NUCLEOTIDE SEQUENCE [LARGE SCALE GENOMIC DNA]</scope>
    <source>
        <strain evidence="6 7">RCEF 1005</strain>
    </source>
</reference>
<dbReference type="PANTHER" id="PTHR43248:SF25">
    <property type="entry name" value="AB HYDROLASE-1 DOMAIN-CONTAINING PROTEIN-RELATED"/>
    <property type="match status" value="1"/>
</dbReference>
<dbReference type="EMBL" id="AZHF01000002">
    <property type="protein sequence ID" value="OAA79572.1"/>
    <property type="molecule type" value="Genomic_DNA"/>
</dbReference>
<feature type="domain" description="Peptidase S33 tripeptidyl aminopeptidase-like C-terminal" evidence="5">
    <location>
        <begin position="515"/>
        <end position="620"/>
    </location>
</feature>
<keyword evidence="2" id="KW-0378">Hydrolase</keyword>
<dbReference type="Proteomes" id="UP000076881">
    <property type="component" value="Unassembled WGS sequence"/>
</dbReference>
<dbReference type="InterPro" id="IPR000073">
    <property type="entry name" value="AB_hydrolase_1"/>
</dbReference>
<dbReference type="Pfam" id="PF08386">
    <property type="entry name" value="Abhydrolase_4"/>
    <property type="match status" value="1"/>
</dbReference>
<dbReference type="InterPro" id="IPR013595">
    <property type="entry name" value="Pept_S33_TAP-like_C"/>
</dbReference>
<keyword evidence="6" id="KW-0031">Aminopeptidase</keyword>
<dbReference type="InterPro" id="IPR029058">
    <property type="entry name" value="AB_hydrolase_fold"/>
</dbReference>
<dbReference type="OrthoDB" id="425534at2759"/>
<name>A0A162K957_CORDF</name>